<evidence type="ECO:0000313" key="3">
    <source>
        <dbReference type="Proteomes" id="UP000183567"/>
    </source>
</evidence>
<dbReference type="OrthoDB" id="3258400at2759"/>
<evidence type="ECO:0000313" key="2">
    <source>
        <dbReference type="EMBL" id="OJA21172.1"/>
    </source>
</evidence>
<organism evidence="2 3">
    <name type="scientific">Rhizopogon vesiculosus</name>
    <dbReference type="NCBI Taxonomy" id="180088"/>
    <lineage>
        <taxon>Eukaryota</taxon>
        <taxon>Fungi</taxon>
        <taxon>Dikarya</taxon>
        <taxon>Basidiomycota</taxon>
        <taxon>Agaricomycotina</taxon>
        <taxon>Agaricomycetes</taxon>
        <taxon>Agaricomycetidae</taxon>
        <taxon>Boletales</taxon>
        <taxon>Suillineae</taxon>
        <taxon>Rhizopogonaceae</taxon>
        <taxon>Rhizopogon</taxon>
    </lineage>
</organism>
<feature type="region of interest" description="Disordered" evidence="1">
    <location>
        <begin position="166"/>
        <end position="207"/>
    </location>
</feature>
<proteinExistence type="predicted"/>
<dbReference type="AlphaFoldDB" id="A0A1J8RBA4"/>
<sequence>MYPIPQPDEFDSQVLFNLQYPQDFIDNRSHHPPSADYTHTSRRPSIDVYDTAEDTSTPLNYSYPPIPYDYAETQTQEQLHAPVPVPIPYPSPHVTNSSRHHSSPYTVQGYEGTNNHHAPYPHLADGSTTNINHDYYTNAPQYLFPTPSELLTDLSAASAPISTVLHSPLSHPTQRAHSQSSERSIDAPAPTQPAASKAESQRKARQRAIAEEIGFTPTDPDTISSHEKKRHYLECLEHYVLYLHDQLHLVNTAPLPFERVSTYRGLSSRSIRTLLVHMQNINRHLHENTLAEEQVFLNLSAEVMDVHGAGFPTRRHSVDTIDQTTSSHTSPFANCSAAGIRDGEPALRFGMASSSVGQPQDESINRSQGHFDIYR</sequence>
<feature type="region of interest" description="Disordered" evidence="1">
    <location>
        <begin position="24"/>
        <end position="59"/>
    </location>
</feature>
<gene>
    <name evidence="2" type="ORF">AZE42_04552</name>
</gene>
<feature type="region of interest" description="Disordered" evidence="1">
    <location>
        <begin position="352"/>
        <end position="375"/>
    </location>
</feature>
<name>A0A1J8RBA4_9AGAM</name>
<protein>
    <submittedName>
        <fullName evidence="2">Uncharacterized protein</fullName>
    </submittedName>
</protein>
<feature type="compositionally biased region" description="Polar residues" evidence="1">
    <location>
        <begin position="166"/>
        <end position="182"/>
    </location>
</feature>
<comment type="caution">
    <text evidence="2">The sequence shown here is derived from an EMBL/GenBank/DDBJ whole genome shotgun (WGS) entry which is preliminary data.</text>
</comment>
<feature type="compositionally biased region" description="Polar residues" evidence="1">
    <location>
        <begin position="352"/>
        <end position="368"/>
    </location>
</feature>
<accession>A0A1J8RBA4</accession>
<dbReference type="Proteomes" id="UP000183567">
    <property type="component" value="Unassembled WGS sequence"/>
</dbReference>
<dbReference type="STRING" id="180088.A0A1J8RBA4"/>
<dbReference type="EMBL" id="LVVM01000249">
    <property type="protein sequence ID" value="OJA21172.1"/>
    <property type="molecule type" value="Genomic_DNA"/>
</dbReference>
<evidence type="ECO:0000256" key="1">
    <source>
        <dbReference type="SAM" id="MobiDB-lite"/>
    </source>
</evidence>
<keyword evidence="3" id="KW-1185">Reference proteome</keyword>
<reference evidence="2 3" key="1">
    <citation type="submission" date="2016-03" db="EMBL/GenBank/DDBJ databases">
        <title>Comparative genomics of the ectomycorrhizal sister species Rhizopogon vinicolor and Rhizopogon vesiculosus (Basidiomycota: Boletales) reveals a divergence of the mating type B locus.</title>
        <authorList>
            <person name="Mujic A.B."/>
            <person name="Kuo A."/>
            <person name="Tritt A."/>
            <person name="Lipzen A."/>
            <person name="Chen C."/>
            <person name="Johnson J."/>
            <person name="Sharma A."/>
            <person name="Barry K."/>
            <person name="Grigoriev I.V."/>
            <person name="Spatafora J.W."/>
        </authorList>
    </citation>
    <scope>NUCLEOTIDE SEQUENCE [LARGE SCALE GENOMIC DNA]</scope>
    <source>
        <strain evidence="2 3">AM-OR11-056</strain>
    </source>
</reference>